<dbReference type="PANTHER" id="PTHR33362">
    <property type="entry name" value="SIALIC ACID TRAP TRANSPORTER PERMEASE PROTEIN SIAT-RELATED"/>
    <property type="match status" value="1"/>
</dbReference>
<comment type="subcellular location">
    <subcellularLocation>
        <location evidence="1">Cell inner membrane</location>
        <topology evidence="1">Multi-pass membrane protein</topology>
    </subcellularLocation>
</comment>
<dbReference type="InterPro" id="IPR004681">
    <property type="entry name" value="TRAP_DctM"/>
</dbReference>
<gene>
    <name evidence="9" type="ORF">JOF28_002543</name>
</gene>
<sequence length="500" mass="53223">MSAVTTLLSIGVEKEPREPGFIKGWLSFSINTIAVIASGGYMFLPSSDKIGIGIAGVVMMVALLFMKFPAAMAMILPSLLAMYAMRGWAIVETSLMNVPIDSISSWSLSVLPMFIVMGLLMWRSGMTEGVYKAARQWFSWMPGGLAVGTNLAGTGLATVSGSTAGVVYALSRIGIPEMLKAGYDKRLALGSVIVASLPGQLIPPSILLVLYAGIAEVPVGQQLLSGILPGVVVAIMFTVMLVIMASFFKMGGQKVAGKETAPTSWSERWRSLARTWPLPILAAIIIVGMFSGLFTATEAGAFAALCALILTFLWKPAGGGVSRPITAVRKASIGAVANVGGIFFMLVGVEMLSRMMTLTGIGNGMADLVAAWDLNRVEFLIVMTVVYLVLGAFMESLPMMVLTVPLLIPTLESLDISLLWFGVFVVFMGELAVLSPPVGMLAMIIHSIVKDPEVNQGQTIKLSDIFWTMLWFLPMAVLVVAVLIAWPDLATIIPTMSNAG</sequence>
<evidence type="ECO:0000256" key="7">
    <source>
        <dbReference type="SAM" id="Phobius"/>
    </source>
</evidence>
<organism evidence="9 10">
    <name type="scientific">Leucobacter exalbidus</name>
    <dbReference type="NCBI Taxonomy" id="662960"/>
    <lineage>
        <taxon>Bacteria</taxon>
        <taxon>Bacillati</taxon>
        <taxon>Actinomycetota</taxon>
        <taxon>Actinomycetes</taxon>
        <taxon>Micrococcales</taxon>
        <taxon>Microbacteriaceae</taxon>
        <taxon>Leucobacter</taxon>
    </lineage>
</organism>
<feature type="transmembrane region" description="Helical" evidence="7">
    <location>
        <begin position="50"/>
        <end position="66"/>
    </location>
</feature>
<feature type="transmembrane region" description="Helical" evidence="7">
    <location>
        <begin position="419"/>
        <end position="445"/>
    </location>
</feature>
<feature type="transmembrane region" description="Helical" evidence="7">
    <location>
        <begin position="24"/>
        <end position="44"/>
    </location>
</feature>
<dbReference type="GO" id="GO:0022857">
    <property type="term" value="F:transmembrane transporter activity"/>
    <property type="evidence" value="ECO:0007669"/>
    <property type="project" value="TreeGrafter"/>
</dbReference>
<feature type="transmembrane region" description="Helical" evidence="7">
    <location>
        <begin position="465"/>
        <end position="486"/>
    </location>
</feature>
<dbReference type="EMBL" id="JAFIDA010000001">
    <property type="protein sequence ID" value="MBP1327311.1"/>
    <property type="molecule type" value="Genomic_DNA"/>
</dbReference>
<feature type="transmembrane region" description="Helical" evidence="7">
    <location>
        <begin position="103"/>
        <end position="122"/>
    </location>
</feature>
<proteinExistence type="predicted"/>
<dbReference type="RefSeq" id="WP_209706085.1">
    <property type="nucleotide sequence ID" value="NZ_JAFIDA010000001.1"/>
</dbReference>
<evidence type="ECO:0000256" key="4">
    <source>
        <dbReference type="ARBA" id="ARBA00022692"/>
    </source>
</evidence>
<feature type="transmembrane region" description="Helical" evidence="7">
    <location>
        <begin position="300"/>
        <end position="319"/>
    </location>
</feature>
<name>A0A940Q067_9MICO</name>
<dbReference type="AlphaFoldDB" id="A0A940Q067"/>
<dbReference type="InterPro" id="IPR010656">
    <property type="entry name" value="DctM"/>
</dbReference>
<evidence type="ECO:0000256" key="2">
    <source>
        <dbReference type="ARBA" id="ARBA00022475"/>
    </source>
</evidence>
<evidence type="ECO:0000256" key="3">
    <source>
        <dbReference type="ARBA" id="ARBA00022519"/>
    </source>
</evidence>
<reference evidence="9" key="1">
    <citation type="submission" date="2021-02" db="EMBL/GenBank/DDBJ databases">
        <title>Sequencing the genomes of 1000 actinobacteria strains.</title>
        <authorList>
            <person name="Klenk H.-P."/>
        </authorList>
    </citation>
    <scope>NUCLEOTIDE SEQUENCE</scope>
    <source>
        <strain evidence="9">DSM 22850</strain>
    </source>
</reference>
<feature type="transmembrane region" description="Helical" evidence="7">
    <location>
        <begin position="226"/>
        <end position="248"/>
    </location>
</feature>
<feature type="transmembrane region" description="Helical" evidence="7">
    <location>
        <begin position="276"/>
        <end position="294"/>
    </location>
</feature>
<accession>A0A940Q067</accession>
<keyword evidence="6 7" id="KW-0472">Membrane</keyword>
<dbReference type="GO" id="GO:0005886">
    <property type="term" value="C:plasma membrane"/>
    <property type="evidence" value="ECO:0007669"/>
    <property type="project" value="UniProtKB-SubCell"/>
</dbReference>
<evidence type="ECO:0000259" key="8">
    <source>
        <dbReference type="Pfam" id="PF06808"/>
    </source>
</evidence>
<feature type="transmembrane region" description="Helical" evidence="7">
    <location>
        <begin position="331"/>
        <end position="349"/>
    </location>
</feature>
<feature type="transmembrane region" description="Helical" evidence="7">
    <location>
        <begin position="187"/>
        <end position="214"/>
    </location>
</feature>
<protein>
    <submittedName>
        <fullName evidence="9">Tripartite ATP-independent transporter DctM subunit</fullName>
    </submittedName>
</protein>
<feature type="transmembrane region" description="Helical" evidence="7">
    <location>
        <begin position="379"/>
        <end position="407"/>
    </location>
</feature>
<feature type="domain" description="TRAP C4-dicarboxylate transport system permease DctM subunit" evidence="8">
    <location>
        <begin position="57"/>
        <end position="487"/>
    </location>
</feature>
<dbReference type="Proteomes" id="UP000675163">
    <property type="component" value="Unassembled WGS sequence"/>
</dbReference>
<comment type="caution">
    <text evidence="9">The sequence shown here is derived from an EMBL/GenBank/DDBJ whole genome shotgun (WGS) entry which is preliminary data.</text>
</comment>
<dbReference type="Pfam" id="PF06808">
    <property type="entry name" value="DctM"/>
    <property type="match status" value="1"/>
</dbReference>
<keyword evidence="5 7" id="KW-1133">Transmembrane helix</keyword>
<evidence type="ECO:0000313" key="9">
    <source>
        <dbReference type="EMBL" id="MBP1327311.1"/>
    </source>
</evidence>
<keyword evidence="2" id="KW-1003">Cell membrane</keyword>
<evidence type="ECO:0000256" key="6">
    <source>
        <dbReference type="ARBA" id="ARBA00023136"/>
    </source>
</evidence>
<keyword evidence="10" id="KW-1185">Reference proteome</keyword>
<keyword evidence="4 7" id="KW-0812">Transmembrane</keyword>
<evidence type="ECO:0000256" key="5">
    <source>
        <dbReference type="ARBA" id="ARBA00022989"/>
    </source>
</evidence>
<evidence type="ECO:0000313" key="10">
    <source>
        <dbReference type="Proteomes" id="UP000675163"/>
    </source>
</evidence>
<dbReference type="PANTHER" id="PTHR33362:SF5">
    <property type="entry name" value="C4-DICARBOXYLATE TRAP TRANSPORTER LARGE PERMEASE PROTEIN DCTM"/>
    <property type="match status" value="1"/>
</dbReference>
<evidence type="ECO:0000256" key="1">
    <source>
        <dbReference type="ARBA" id="ARBA00004429"/>
    </source>
</evidence>
<keyword evidence="3" id="KW-0997">Cell inner membrane</keyword>